<dbReference type="GeneTree" id="ENSGT01150000286973"/>
<keyword evidence="1" id="KW-1015">Disulfide bond</keyword>
<protein>
    <submittedName>
        <fullName evidence="4">Type-2 ice-structuring protein-like</fullName>
    </submittedName>
</protein>
<feature type="chain" id="PRO_5031000801" evidence="2">
    <location>
        <begin position="20"/>
        <end position="155"/>
    </location>
</feature>
<dbReference type="InParanoid" id="A0A7N8XTA8"/>
<dbReference type="InterPro" id="IPR050111">
    <property type="entry name" value="C-type_lectin/snaclec_domain"/>
</dbReference>
<evidence type="ECO:0000313" key="4">
    <source>
        <dbReference type="Ensembl" id="ENSMAMP00000054801.1"/>
    </source>
</evidence>
<dbReference type="Gene3D" id="3.10.100.10">
    <property type="entry name" value="Mannose-Binding Protein A, subunit A"/>
    <property type="match status" value="1"/>
</dbReference>
<dbReference type="CDD" id="cd00037">
    <property type="entry name" value="CLECT"/>
    <property type="match status" value="1"/>
</dbReference>
<dbReference type="PANTHER" id="PTHR22803">
    <property type="entry name" value="MANNOSE, PHOSPHOLIPASE, LECTIN RECEPTOR RELATED"/>
    <property type="match status" value="1"/>
</dbReference>
<reference evidence="4" key="1">
    <citation type="submission" date="2025-08" db="UniProtKB">
        <authorList>
            <consortium name="Ensembl"/>
        </authorList>
    </citation>
    <scope>IDENTIFICATION</scope>
</reference>
<dbReference type="InterPro" id="IPR018378">
    <property type="entry name" value="C-type_lectin_CS"/>
</dbReference>
<dbReference type="SUPFAM" id="SSF56436">
    <property type="entry name" value="C-type lectin-like"/>
    <property type="match status" value="1"/>
</dbReference>
<dbReference type="PROSITE" id="PS50041">
    <property type="entry name" value="C_TYPE_LECTIN_2"/>
    <property type="match status" value="1"/>
</dbReference>
<organism evidence="4 5">
    <name type="scientific">Mastacembelus armatus</name>
    <name type="common">zig-zag eel</name>
    <dbReference type="NCBI Taxonomy" id="205130"/>
    <lineage>
        <taxon>Eukaryota</taxon>
        <taxon>Metazoa</taxon>
        <taxon>Chordata</taxon>
        <taxon>Craniata</taxon>
        <taxon>Vertebrata</taxon>
        <taxon>Euteleostomi</taxon>
        <taxon>Actinopterygii</taxon>
        <taxon>Neopterygii</taxon>
        <taxon>Teleostei</taxon>
        <taxon>Neoteleostei</taxon>
        <taxon>Acanthomorphata</taxon>
        <taxon>Anabantaria</taxon>
        <taxon>Synbranchiformes</taxon>
        <taxon>Mastacembelidae</taxon>
        <taxon>Mastacembelus</taxon>
    </lineage>
</organism>
<dbReference type="Proteomes" id="UP000261640">
    <property type="component" value="Unplaced"/>
</dbReference>
<dbReference type="Ensembl" id="ENSMAMT00000061703.1">
    <property type="protein sequence ID" value="ENSMAMP00000054801.1"/>
    <property type="gene ID" value="ENSMAMG00000027592.1"/>
</dbReference>
<keyword evidence="2" id="KW-0732">Signal</keyword>
<proteinExistence type="predicted"/>
<feature type="signal peptide" evidence="2">
    <location>
        <begin position="1"/>
        <end position="19"/>
    </location>
</feature>
<sequence>MKTLILAALLCALLAQTSAEGFNYFDCLDDWDPINFRCFKYVPKAMTWADAQKNCLLQNGWLASVRDAKEYAAIQKVITDAKGTGLIWLGGHDLTQEGKWKWTDETPFKYTNWRPGQPDNWKGDEDCLHITTGGRWFWNDLDCKNPLPSVCVRNY</sequence>
<dbReference type="AlphaFoldDB" id="A0A7N8XTA8"/>
<evidence type="ECO:0000256" key="1">
    <source>
        <dbReference type="ARBA" id="ARBA00023157"/>
    </source>
</evidence>
<dbReference type="PROSITE" id="PS00615">
    <property type="entry name" value="C_TYPE_LECTIN_1"/>
    <property type="match status" value="1"/>
</dbReference>
<dbReference type="InterPro" id="IPR016187">
    <property type="entry name" value="CTDL_fold"/>
</dbReference>
<name>A0A7N8XTA8_9TELE</name>
<evidence type="ECO:0000313" key="5">
    <source>
        <dbReference type="Proteomes" id="UP000261640"/>
    </source>
</evidence>
<evidence type="ECO:0000259" key="3">
    <source>
        <dbReference type="PROSITE" id="PS50041"/>
    </source>
</evidence>
<dbReference type="SMART" id="SM00034">
    <property type="entry name" value="CLECT"/>
    <property type="match status" value="1"/>
</dbReference>
<evidence type="ECO:0000256" key="2">
    <source>
        <dbReference type="SAM" id="SignalP"/>
    </source>
</evidence>
<reference evidence="4" key="2">
    <citation type="submission" date="2025-09" db="UniProtKB">
        <authorList>
            <consortium name="Ensembl"/>
        </authorList>
    </citation>
    <scope>IDENTIFICATION</scope>
</reference>
<accession>A0A7N8XTA8</accession>
<keyword evidence="5" id="KW-1185">Reference proteome</keyword>
<dbReference type="Pfam" id="PF00059">
    <property type="entry name" value="Lectin_C"/>
    <property type="match status" value="1"/>
</dbReference>
<feature type="domain" description="C-type lectin" evidence="3">
    <location>
        <begin position="34"/>
        <end position="152"/>
    </location>
</feature>
<dbReference type="InterPro" id="IPR016186">
    <property type="entry name" value="C-type_lectin-like/link_sf"/>
</dbReference>
<dbReference type="InterPro" id="IPR001304">
    <property type="entry name" value="C-type_lectin-like"/>
</dbReference>